<dbReference type="GO" id="GO:0046872">
    <property type="term" value="F:metal ion binding"/>
    <property type="evidence" value="ECO:0007669"/>
    <property type="project" value="InterPro"/>
</dbReference>
<organism evidence="4 5">
    <name type="scientific">Soehngenia longivitae</name>
    <dbReference type="NCBI Taxonomy" id="2562294"/>
    <lineage>
        <taxon>Bacteria</taxon>
        <taxon>Bacillati</taxon>
        <taxon>Bacillota</taxon>
        <taxon>Tissierellia</taxon>
        <taxon>Tissierellales</taxon>
        <taxon>Tissierellaceae</taxon>
        <taxon>Soehngenia</taxon>
    </lineage>
</organism>
<dbReference type="Pfam" id="PF25137">
    <property type="entry name" value="ADH_Fe_C"/>
    <property type="match status" value="1"/>
</dbReference>
<dbReference type="InterPro" id="IPR001670">
    <property type="entry name" value="ADH_Fe/GldA"/>
</dbReference>
<dbReference type="EMBL" id="SRIB01000012">
    <property type="protein sequence ID" value="TFZ39498.1"/>
    <property type="molecule type" value="Genomic_DNA"/>
</dbReference>
<dbReference type="PANTHER" id="PTHR43633">
    <property type="entry name" value="ALCOHOL DEHYDROGENASE YQHD"/>
    <property type="match status" value="1"/>
</dbReference>
<evidence type="ECO:0000259" key="2">
    <source>
        <dbReference type="Pfam" id="PF00465"/>
    </source>
</evidence>
<proteinExistence type="predicted"/>
<protein>
    <submittedName>
        <fullName evidence="4">Iron-containing alcohol dehydrogenase</fullName>
    </submittedName>
</protein>
<feature type="domain" description="Fe-containing alcohol dehydrogenase-like C-terminal" evidence="3">
    <location>
        <begin position="193"/>
        <end position="386"/>
    </location>
</feature>
<dbReference type="GO" id="GO:1990002">
    <property type="term" value="F:methylglyoxal reductase (NADPH) (acetol producing) activity"/>
    <property type="evidence" value="ECO:0007669"/>
    <property type="project" value="TreeGrafter"/>
</dbReference>
<dbReference type="Pfam" id="PF00465">
    <property type="entry name" value="Fe-ADH"/>
    <property type="match status" value="1"/>
</dbReference>
<dbReference type="CDD" id="cd08187">
    <property type="entry name" value="BDH"/>
    <property type="match status" value="1"/>
</dbReference>
<feature type="domain" description="Alcohol dehydrogenase iron-type/glycerol dehydrogenase GldA" evidence="2">
    <location>
        <begin position="9"/>
        <end position="177"/>
    </location>
</feature>
<evidence type="ECO:0000313" key="4">
    <source>
        <dbReference type="EMBL" id="TFZ39498.1"/>
    </source>
</evidence>
<sequence>MNNFSIYLPTKIKFGKGTINKLSKLVEGNYKKVLIHYGGGSIKKSGLYDEVVDELKKAGAQIYELGGVKPNPRLSLVREGIELVKKEGIDLILAVGGGSAIDSSKAIALGAVADVDVWDFYLGKERPKRALPVGVVLTYPATGSEASMGSVITNEEEGLKLSVNDDMIRPTFAIMDPTYTLTLPKDLTFAGISDILSHILERYFTNTPNVDLTDHLCEATMKSVIKNARILNENLDDYNARAEIMLAGTIAHNGILGLGREEDWASHNIGHQLSALYGTTHGVTLSIIFPAWMKYVYLDNLDRFNQFAINVFGISDAGSSKEIVALEGIKAYEEFLKEVGLPTSFEEANLPSDRLEEMAQKAVIKGKLGGLKKLDVEDIIKIYELAL</sequence>
<evidence type="ECO:0000313" key="5">
    <source>
        <dbReference type="Proteomes" id="UP000298381"/>
    </source>
</evidence>
<keyword evidence="1" id="KW-0560">Oxidoreductase</keyword>
<dbReference type="PROSITE" id="PS00060">
    <property type="entry name" value="ADH_IRON_2"/>
    <property type="match status" value="1"/>
</dbReference>
<evidence type="ECO:0000256" key="1">
    <source>
        <dbReference type="ARBA" id="ARBA00023002"/>
    </source>
</evidence>
<dbReference type="PANTHER" id="PTHR43633:SF1">
    <property type="entry name" value="ALCOHOL DEHYDROGENASE YQHD"/>
    <property type="match status" value="1"/>
</dbReference>
<dbReference type="FunFam" id="3.40.50.1970:FF:000003">
    <property type="entry name" value="Alcohol dehydrogenase, iron-containing"/>
    <property type="match status" value="1"/>
</dbReference>
<dbReference type="OrthoDB" id="9801156at2"/>
<dbReference type="GO" id="GO:0005829">
    <property type="term" value="C:cytosol"/>
    <property type="evidence" value="ECO:0007669"/>
    <property type="project" value="TreeGrafter"/>
</dbReference>
<dbReference type="Gene3D" id="3.40.50.1970">
    <property type="match status" value="1"/>
</dbReference>
<dbReference type="RefSeq" id="WP_135271596.1">
    <property type="nucleotide sequence ID" value="NZ_SRIB01000012.1"/>
</dbReference>
<evidence type="ECO:0000259" key="3">
    <source>
        <dbReference type="Pfam" id="PF25137"/>
    </source>
</evidence>
<reference evidence="4 5" key="1">
    <citation type="submission" date="2019-03" db="EMBL/GenBank/DDBJ databases">
        <title>Draft genome sequence data and analysis of a Fermenting Bacterium, Soehngenia longevitae strain 1933PT, isolated from petroleum reservoir in Azerbaijan.</title>
        <authorList>
            <person name="Grouzdev D.S."/>
            <person name="Bidzhieva S.K."/>
            <person name="Sokolova D.S."/>
            <person name="Tourova T.P."/>
            <person name="Poltaraus A.B."/>
            <person name="Nazina T.N."/>
        </authorList>
    </citation>
    <scope>NUCLEOTIDE SEQUENCE [LARGE SCALE GENOMIC DNA]</scope>
    <source>
        <strain evidence="4 5">1933P</strain>
    </source>
</reference>
<name>A0A4Z0D2E7_9FIRM</name>
<comment type="caution">
    <text evidence="4">The sequence shown here is derived from an EMBL/GenBank/DDBJ whole genome shotgun (WGS) entry which is preliminary data.</text>
</comment>
<accession>A0A4Z0D2E7</accession>
<gene>
    <name evidence="4" type="ORF">E4100_08370</name>
</gene>
<dbReference type="Gene3D" id="1.20.1090.10">
    <property type="entry name" value="Dehydroquinate synthase-like - alpha domain"/>
    <property type="match status" value="1"/>
</dbReference>
<dbReference type="GO" id="GO:0008106">
    <property type="term" value="F:alcohol dehydrogenase (NADP+) activity"/>
    <property type="evidence" value="ECO:0007669"/>
    <property type="project" value="TreeGrafter"/>
</dbReference>
<dbReference type="InterPro" id="IPR044731">
    <property type="entry name" value="BDH-like"/>
</dbReference>
<dbReference type="SUPFAM" id="SSF56796">
    <property type="entry name" value="Dehydroquinate synthase-like"/>
    <property type="match status" value="1"/>
</dbReference>
<dbReference type="AlphaFoldDB" id="A0A4Z0D2E7"/>
<dbReference type="Proteomes" id="UP000298381">
    <property type="component" value="Unassembled WGS sequence"/>
</dbReference>
<keyword evidence="5" id="KW-1185">Reference proteome</keyword>
<dbReference type="InterPro" id="IPR056798">
    <property type="entry name" value="ADH_Fe_C"/>
</dbReference>
<dbReference type="GO" id="GO:1990362">
    <property type="term" value="F:butanol dehydrogenase (NAD+) activity"/>
    <property type="evidence" value="ECO:0007669"/>
    <property type="project" value="InterPro"/>
</dbReference>
<dbReference type="InterPro" id="IPR018211">
    <property type="entry name" value="ADH_Fe_CS"/>
</dbReference>